<protein>
    <submittedName>
        <fullName evidence="3">Type IV pilus assembly protein PilM</fullName>
    </submittedName>
</protein>
<dbReference type="InterPro" id="IPR052534">
    <property type="entry name" value="Extracell_DNA_Util/SecSys_Comp"/>
</dbReference>
<organism evidence="3 4">
    <name type="scientific">Romboutsia lituseburensis DSM 797</name>
    <dbReference type="NCBI Taxonomy" id="1121325"/>
    <lineage>
        <taxon>Bacteria</taxon>
        <taxon>Bacillati</taxon>
        <taxon>Bacillota</taxon>
        <taxon>Clostridia</taxon>
        <taxon>Peptostreptococcales</taxon>
        <taxon>Peptostreptococcaceae</taxon>
        <taxon>Romboutsia</taxon>
    </lineage>
</organism>
<evidence type="ECO:0000256" key="1">
    <source>
        <dbReference type="SAM" id="Coils"/>
    </source>
</evidence>
<proteinExistence type="predicted"/>
<dbReference type="AlphaFoldDB" id="A0A1G9TPD4"/>
<dbReference type="RefSeq" id="WP_092727636.1">
    <property type="nucleotide sequence ID" value="NZ_FNGW01000013.1"/>
</dbReference>
<evidence type="ECO:0000313" key="3">
    <source>
        <dbReference type="EMBL" id="SDM49550.1"/>
    </source>
</evidence>
<dbReference type="STRING" id="1121325.SAMN04515677_11335"/>
<dbReference type="Pfam" id="PF05137">
    <property type="entry name" value="PilN"/>
    <property type="match status" value="1"/>
</dbReference>
<evidence type="ECO:0000256" key="2">
    <source>
        <dbReference type="SAM" id="Phobius"/>
    </source>
</evidence>
<dbReference type="PANTHER" id="PTHR40278:SF1">
    <property type="entry name" value="DNA UTILIZATION PROTEIN HOFN"/>
    <property type="match status" value="1"/>
</dbReference>
<feature type="coiled-coil region" evidence="1">
    <location>
        <begin position="365"/>
        <end position="392"/>
    </location>
</feature>
<dbReference type="Proteomes" id="UP000199068">
    <property type="component" value="Unassembled WGS sequence"/>
</dbReference>
<dbReference type="InterPro" id="IPR007813">
    <property type="entry name" value="PilN"/>
</dbReference>
<keyword evidence="2" id="KW-0472">Membrane</keyword>
<keyword evidence="1" id="KW-0175">Coiled coil</keyword>
<dbReference type="Gene3D" id="3.30.420.40">
    <property type="match status" value="2"/>
</dbReference>
<dbReference type="Gene3D" id="3.30.1490.300">
    <property type="match status" value="1"/>
</dbReference>
<keyword evidence="2" id="KW-1133">Transmembrane helix</keyword>
<gene>
    <name evidence="3" type="ORF">SAMN04515677_11335</name>
</gene>
<evidence type="ECO:0000313" key="4">
    <source>
        <dbReference type="Proteomes" id="UP000199068"/>
    </source>
</evidence>
<dbReference type="EMBL" id="FNGW01000013">
    <property type="protein sequence ID" value="SDM49550.1"/>
    <property type="molecule type" value="Genomic_DNA"/>
</dbReference>
<dbReference type="PANTHER" id="PTHR40278">
    <property type="entry name" value="DNA UTILIZATION PROTEIN HOFN"/>
    <property type="match status" value="1"/>
</dbReference>
<reference evidence="3 4" key="1">
    <citation type="submission" date="2016-10" db="EMBL/GenBank/DDBJ databases">
        <authorList>
            <person name="de Groot N.N."/>
        </authorList>
    </citation>
    <scope>NUCLEOTIDE SEQUENCE [LARGE SCALE GENOMIC DNA]</scope>
    <source>
        <strain evidence="3 4">DSM 797</strain>
    </source>
</reference>
<keyword evidence="4" id="KW-1185">Reference proteome</keyword>
<sequence>MTKLYISYYGDYISIVEGAYKKNKFNIKDILFMSSDEIDKNYNDKYDLLKYALKSSNYKSKKAILCLNTIDVIVKSNKIPKINPKDLDGIMSMEIDEMISLERDEYIFSYEVMKEIEDQGEEQLDLILAGVEKNEVKNILSIFDEHNINLECIDILPAAYSRLLKEIEYTDMMIVNTGGYSTSIDIYKEDSLYIHDNVPVRLTEDAQIYDYMRLVDEANGLMNYYSSRNFGKIVDNIVVVGTHAHNKEVQESFKKMFASEVISGIENLYDIDEEIKGNILEADLNIIVDNIGCMIRDKYKSPYLKMNLLPNEIRRKQERRKRVIRSLEIAPLILIILYIPIMAFNLISGLKQNQLNDITRQIDQLKIDYSQISDIEEKINKKEEEIKIYDMLIKKEPKWEAILNSIDENIPYKVQLDTLGISYVSDKEKRDNQSLEDIKLNEKEENEKSDKEKEQPLYEKVPNFITMVGKADTPSHVGQFVYKLKELPYFENVKLSGVSEQKVEGQNGHRTSYNFSITADVKDGVITNE</sequence>
<name>A0A1G9TPD4_9FIRM</name>
<feature type="transmembrane region" description="Helical" evidence="2">
    <location>
        <begin position="323"/>
        <end position="347"/>
    </location>
</feature>
<accession>A0A1G9TPD4</accession>
<keyword evidence="2" id="KW-0812">Transmembrane</keyword>